<proteinExistence type="predicted"/>
<sequence>MTTYQLYKKLQGILNDSIAKGHTYFEDDIIKFVPWPLNTNTQDYRFESILNIETDVQTSINFNNEDFDILILYNNGKIFKITDSDLEFHNFNYYENLVKIYGTF</sequence>
<keyword evidence="2" id="KW-1185">Reference proteome</keyword>
<comment type="caution">
    <text evidence="1">The sequence shown here is derived from an EMBL/GenBank/DDBJ whole genome shotgun (WGS) entry which is preliminary data.</text>
</comment>
<reference evidence="1 2" key="1">
    <citation type="submission" date="2023-07" db="EMBL/GenBank/DDBJ databases">
        <title>Functional and genomic diversity of the sorghum phyllosphere microbiome.</title>
        <authorList>
            <person name="Shade A."/>
        </authorList>
    </citation>
    <scope>NUCLEOTIDE SEQUENCE [LARGE SCALE GENOMIC DNA]</scope>
    <source>
        <strain evidence="1 2">SORGH_AS_1064</strain>
    </source>
</reference>
<dbReference type="RefSeq" id="WP_307449427.1">
    <property type="nucleotide sequence ID" value="NZ_JAUTAL010000001.1"/>
</dbReference>
<evidence type="ECO:0000313" key="2">
    <source>
        <dbReference type="Proteomes" id="UP001225072"/>
    </source>
</evidence>
<name>A0ABU0THY3_9FLAO</name>
<gene>
    <name evidence="1" type="ORF">QE404_001816</name>
</gene>
<accession>A0ABU0THY3</accession>
<evidence type="ECO:0000313" key="1">
    <source>
        <dbReference type="EMBL" id="MDQ1096669.1"/>
    </source>
</evidence>
<dbReference type="EMBL" id="JAUTAL010000001">
    <property type="protein sequence ID" value="MDQ1096669.1"/>
    <property type="molecule type" value="Genomic_DNA"/>
</dbReference>
<organism evidence="1 2">
    <name type="scientific">Chryseobacterium camelliae</name>
    <dbReference type="NCBI Taxonomy" id="1265445"/>
    <lineage>
        <taxon>Bacteria</taxon>
        <taxon>Pseudomonadati</taxon>
        <taxon>Bacteroidota</taxon>
        <taxon>Flavobacteriia</taxon>
        <taxon>Flavobacteriales</taxon>
        <taxon>Weeksellaceae</taxon>
        <taxon>Chryseobacterium group</taxon>
        <taxon>Chryseobacterium</taxon>
    </lineage>
</organism>
<dbReference type="Proteomes" id="UP001225072">
    <property type="component" value="Unassembled WGS sequence"/>
</dbReference>
<evidence type="ECO:0008006" key="3">
    <source>
        <dbReference type="Google" id="ProtNLM"/>
    </source>
</evidence>
<protein>
    <recommendedName>
        <fullName evidence="3">Phage protein</fullName>
    </recommendedName>
</protein>